<dbReference type="Gene3D" id="2.60.40.1970">
    <property type="entry name" value="YEATS domain"/>
    <property type="match status" value="1"/>
</dbReference>
<reference evidence="6 7" key="1">
    <citation type="journal article" date="2021" name="MBio">
        <title>A New Model Trypanosomatid, Novymonas esmeraldas: Genomic Perception of Its 'Candidatus Pandoraea novymonadis' Endosymbiont.</title>
        <authorList>
            <person name="Zakharova A."/>
            <person name="Saura A."/>
            <person name="Butenko A."/>
            <person name="Podesvova L."/>
            <person name="Warmusova S."/>
            <person name="Kostygov A.Y."/>
            <person name="Nenarokova A."/>
            <person name="Lukes J."/>
            <person name="Opperdoes F.R."/>
            <person name="Yurchenko V."/>
        </authorList>
    </citation>
    <scope>NUCLEOTIDE SEQUENCE [LARGE SCALE GENOMIC DNA]</scope>
    <source>
        <strain evidence="6 7">E262AT.01</strain>
    </source>
</reference>
<evidence type="ECO:0000256" key="1">
    <source>
        <dbReference type="ARBA" id="ARBA00023242"/>
    </source>
</evidence>
<feature type="compositionally biased region" description="Low complexity" evidence="4">
    <location>
        <begin position="391"/>
        <end position="404"/>
    </location>
</feature>
<gene>
    <name evidence="6" type="ORF">NESM_000389400</name>
</gene>
<feature type="region of interest" description="Disordered" evidence="4">
    <location>
        <begin position="104"/>
        <end position="149"/>
    </location>
</feature>
<feature type="region of interest" description="Disordered" evidence="4">
    <location>
        <begin position="34"/>
        <end position="68"/>
    </location>
</feature>
<dbReference type="AlphaFoldDB" id="A0AAW0EM20"/>
<dbReference type="InterPro" id="IPR055129">
    <property type="entry name" value="YEATS_dom"/>
</dbReference>
<protein>
    <submittedName>
        <fullName evidence="6">YEATS family</fullName>
    </submittedName>
</protein>
<feature type="coiled-coil region" evidence="3">
    <location>
        <begin position="427"/>
        <end position="468"/>
    </location>
</feature>
<feature type="compositionally biased region" description="Low complexity" evidence="4">
    <location>
        <begin position="137"/>
        <end position="149"/>
    </location>
</feature>
<proteinExistence type="predicted"/>
<organism evidence="6 7">
    <name type="scientific">Novymonas esmeraldas</name>
    <dbReference type="NCBI Taxonomy" id="1808958"/>
    <lineage>
        <taxon>Eukaryota</taxon>
        <taxon>Discoba</taxon>
        <taxon>Euglenozoa</taxon>
        <taxon>Kinetoplastea</taxon>
        <taxon>Metakinetoplastina</taxon>
        <taxon>Trypanosomatida</taxon>
        <taxon>Trypanosomatidae</taxon>
        <taxon>Novymonas</taxon>
    </lineage>
</organism>
<dbReference type="GO" id="GO:0005634">
    <property type="term" value="C:nucleus"/>
    <property type="evidence" value="ECO:0007669"/>
    <property type="project" value="UniProtKB-SubCell"/>
</dbReference>
<feature type="region of interest" description="Disordered" evidence="4">
    <location>
        <begin position="224"/>
        <end position="254"/>
    </location>
</feature>
<sequence>MSVESQRVVYGATLDIPYAIGSVSVPLNPASISASAGAASRDGGDAGLSATSASSSTPHRRGVSSGNISSVRRCTHHRYCYLRDGGALSHDAFLRWLAQQQQQQQQRKADEREEERAAICPGEGGDTLQRAAAGKETTSATTTTTATAASVSSLPWSPSLLYASLAWVVFLLPSSFPHPRRVLRHPPFIIEDDTWAEHMVEVQLHFLPHLNIPPVTVVHQALLERRPPPPSGVPSSAWATPPRTTTAAAAAATEGPPVAALRTIPTAVPTKTVEEVREVWVPQLLACNHGKPKQSPTATNVTVTAPAHCPGAGSAPAAASVASLTVVVAEKVDTLHLYHPTADVMRHVRAVLALSQLPVVAAMRDAYDAAYNDLPLTPSNAGTEGGVQRRSVAASSDAPAASNTSLTAPFAHSWSLPFEGIIAGYAAQRASTSVAVLQAVLANLKREREEMERACEQSMDQIAELACQTLPRHLQRVHGGCVKLLRKE</sequence>
<dbReference type="Pfam" id="PF03366">
    <property type="entry name" value="YEATS"/>
    <property type="match status" value="1"/>
</dbReference>
<dbReference type="EMBL" id="JAECZO010000041">
    <property type="protein sequence ID" value="KAK7194701.1"/>
    <property type="molecule type" value="Genomic_DNA"/>
</dbReference>
<dbReference type="GO" id="GO:0006355">
    <property type="term" value="P:regulation of DNA-templated transcription"/>
    <property type="evidence" value="ECO:0007669"/>
    <property type="project" value="InterPro"/>
</dbReference>
<dbReference type="InterPro" id="IPR005033">
    <property type="entry name" value="YEATS"/>
</dbReference>
<keyword evidence="1 2" id="KW-0539">Nucleus</keyword>
<keyword evidence="3" id="KW-0175">Coiled coil</keyword>
<feature type="compositionally biased region" description="Low complexity" evidence="4">
    <location>
        <begin position="34"/>
        <end position="57"/>
    </location>
</feature>
<comment type="caution">
    <text evidence="6">The sequence shown here is derived from an EMBL/GenBank/DDBJ whole genome shotgun (WGS) entry which is preliminary data.</text>
</comment>
<feature type="domain" description="YEATS" evidence="5">
    <location>
        <begin position="112"/>
        <end position="351"/>
    </location>
</feature>
<evidence type="ECO:0000313" key="7">
    <source>
        <dbReference type="Proteomes" id="UP001430356"/>
    </source>
</evidence>
<dbReference type="PANTHER" id="PTHR23195">
    <property type="entry name" value="YEATS DOMAIN"/>
    <property type="match status" value="1"/>
</dbReference>
<dbReference type="InterPro" id="IPR038704">
    <property type="entry name" value="YEAST_sf"/>
</dbReference>
<evidence type="ECO:0000256" key="3">
    <source>
        <dbReference type="SAM" id="Coils"/>
    </source>
</evidence>
<feature type="region of interest" description="Disordered" evidence="4">
    <location>
        <begin position="378"/>
        <end position="404"/>
    </location>
</feature>
<evidence type="ECO:0000259" key="5">
    <source>
        <dbReference type="PROSITE" id="PS51037"/>
    </source>
</evidence>
<evidence type="ECO:0000313" key="6">
    <source>
        <dbReference type="EMBL" id="KAK7194701.1"/>
    </source>
</evidence>
<feature type="compositionally biased region" description="Low complexity" evidence="4">
    <location>
        <begin position="233"/>
        <end position="254"/>
    </location>
</feature>
<comment type="subcellular location">
    <subcellularLocation>
        <location evidence="2">Nucleus</location>
    </subcellularLocation>
</comment>
<evidence type="ECO:0000256" key="4">
    <source>
        <dbReference type="SAM" id="MobiDB-lite"/>
    </source>
</evidence>
<evidence type="ECO:0000256" key="2">
    <source>
        <dbReference type="PROSITE-ProRule" id="PRU00376"/>
    </source>
</evidence>
<accession>A0AAW0EM20</accession>
<dbReference type="PROSITE" id="PS51037">
    <property type="entry name" value="YEATS"/>
    <property type="match status" value="1"/>
</dbReference>
<feature type="compositionally biased region" description="Basic and acidic residues" evidence="4">
    <location>
        <begin position="107"/>
        <end position="117"/>
    </location>
</feature>
<keyword evidence="7" id="KW-1185">Reference proteome</keyword>
<dbReference type="Proteomes" id="UP001430356">
    <property type="component" value="Unassembled WGS sequence"/>
</dbReference>
<name>A0AAW0EM20_9TRYP</name>